<evidence type="ECO:0000256" key="5">
    <source>
        <dbReference type="ARBA" id="ARBA00022553"/>
    </source>
</evidence>
<dbReference type="GO" id="GO:0016036">
    <property type="term" value="P:cellular response to phosphate starvation"/>
    <property type="evidence" value="ECO:0007669"/>
    <property type="project" value="TreeGrafter"/>
</dbReference>
<evidence type="ECO:0000256" key="7">
    <source>
        <dbReference type="ARBA" id="ARBA00022741"/>
    </source>
</evidence>
<dbReference type="SMART" id="SM00387">
    <property type="entry name" value="HATPase_c"/>
    <property type="match status" value="1"/>
</dbReference>
<dbReference type="GO" id="GO:0004721">
    <property type="term" value="F:phosphoprotein phosphatase activity"/>
    <property type="evidence" value="ECO:0007669"/>
    <property type="project" value="TreeGrafter"/>
</dbReference>
<keyword evidence="6" id="KW-0808">Transferase</keyword>
<comment type="catalytic activity">
    <reaction evidence="1">
        <text>ATP + protein L-histidine = ADP + protein N-phospho-L-histidine.</text>
        <dbReference type="EC" id="2.7.13.3"/>
    </reaction>
</comment>
<dbReference type="Gene3D" id="3.30.450.20">
    <property type="entry name" value="PAS domain"/>
    <property type="match status" value="1"/>
</dbReference>
<dbReference type="SMART" id="SM00388">
    <property type="entry name" value="HisKA"/>
    <property type="match status" value="1"/>
</dbReference>
<evidence type="ECO:0000313" key="15">
    <source>
        <dbReference type="Proteomes" id="UP000176901"/>
    </source>
</evidence>
<evidence type="ECO:0000256" key="6">
    <source>
        <dbReference type="ARBA" id="ARBA00022679"/>
    </source>
</evidence>
<keyword evidence="4" id="KW-1003">Cell membrane</keyword>
<dbReference type="SUPFAM" id="SSF55874">
    <property type="entry name" value="ATPase domain of HSP90 chaperone/DNA topoisomerase II/histidine kinase"/>
    <property type="match status" value="1"/>
</dbReference>
<dbReference type="Gene3D" id="3.30.450.40">
    <property type="match status" value="2"/>
</dbReference>
<dbReference type="CDD" id="cd00082">
    <property type="entry name" value="HisKA"/>
    <property type="match status" value="1"/>
</dbReference>
<proteinExistence type="predicted"/>
<dbReference type="NCBIfam" id="TIGR00229">
    <property type="entry name" value="sensory_box"/>
    <property type="match status" value="1"/>
</dbReference>
<evidence type="ECO:0000259" key="13">
    <source>
        <dbReference type="PROSITE" id="PS50112"/>
    </source>
</evidence>
<dbReference type="EC" id="2.7.13.3" evidence="3"/>
<dbReference type="PANTHER" id="PTHR45453:SF1">
    <property type="entry name" value="PHOSPHATE REGULON SENSOR PROTEIN PHOR"/>
    <property type="match status" value="1"/>
</dbReference>
<dbReference type="PROSITE" id="PS50112">
    <property type="entry name" value="PAS"/>
    <property type="match status" value="1"/>
</dbReference>
<evidence type="ECO:0000256" key="11">
    <source>
        <dbReference type="ARBA" id="ARBA00023136"/>
    </source>
</evidence>
<dbReference type="InterPro" id="IPR013767">
    <property type="entry name" value="PAS_fold"/>
</dbReference>
<dbReference type="AlphaFoldDB" id="A0A1G2R2A9"/>
<sequence>MKAQDQFVRIIEALEHISARTSPQRSLQKILQEVLPILEHAFGAQYSAVWLVAKTTPPRLLLVASHNLKKEFVRYFQDRKHWPRMGEGLVGQASLAKQRRMTLDILHREDVPAAWKKLITESGVEFQTLISQPLLAGTAKKAVGVLNLYYRRKTIMPEYEMRLLRIVANDFGAALESHALYSSLQDHRKEIEVQRDQLAGLQRATAFLSISEGKSLYQILDELSQSVGRAVKTSMLAIWRPTEDKKHLYIFVHKGMVKEYVRAFNKNPLSISRKSVVGTVAVTGKPYYLFNARSFLTEEIDKQRVEIALRDKAVSICSLPLFVKGSFWGVLNFYFAEAHSYSLEERSILESIGNMMAVAIGNSEYRQELQDAHKALMGTLEETQAIIANFTDAIFVFNEDNRVELVNREAEKLFRIAKEEIVGKDPAALRLHESVKSVVELVGEGLQEVFRQEVKISPDITVEVTSMKARGEAGFRGTLLVCHDVTREKRVDEMKSEFVSLAAHQLRTPLSALKWTLRMLLEGDAGPVSGEQTQFLDKAYRSNERMIGLVSELLEVSKVEEGKYLYRPKPARIEEIVEGVLQTYADEVKEKHMEIFFRRPESALPVVVVDQEKIELAVENLIDNAFRYTPAGGKIIISFALRRSYVEVAIADTGIGITQLQQQRVFERFFRADNAKKIDTEGSGLGLYLVKNIIEAHGGKIWFVSKEREGTTFTFSLPLNKKNH</sequence>
<comment type="subcellular location">
    <subcellularLocation>
        <location evidence="2">Cell membrane</location>
    </subcellularLocation>
</comment>
<dbReference type="Pfam" id="PF00512">
    <property type="entry name" value="HisKA"/>
    <property type="match status" value="1"/>
</dbReference>
<dbReference type="SUPFAM" id="SSF55781">
    <property type="entry name" value="GAF domain-like"/>
    <property type="match status" value="2"/>
</dbReference>
<dbReference type="Pfam" id="PF13185">
    <property type="entry name" value="GAF_2"/>
    <property type="match status" value="2"/>
</dbReference>
<dbReference type="Pfam" id="PF00989">
    <property type="entry name" value="PAS"/>
    <property type="match status" value="1"/>
</dbReference>
<evidence type="ECO:0000256" key="1">
    <source>
        <dbReference type="ARBA" id="ARBA00000085"/>
    </source>
</evidence>
<dbReference type="GO" id="GO:0006355">
    <property type="term" value="P:regulation of DNA-templated transcription"/>
    <property type="evidence" value="ECO:0007669"/>
    <property type="project" value="InterPro"/>
</dbReference>
<protein>
    <recommendedName>
        <fullName evidence="3">histidine kinase</fullName>
        <ecNumber evidence="3">2.7.13.3</ecNumber>
    </recommendedName>
</protein>
<dbReference type="InterPro" id="IPR004358">
    <property type="entry name" value="Sig_transdc_His_kin-like_C"/>
</dbReference>
<reference evidence="14 15" key="1">
    <citation type="journal article" date="2016" name="Nat. Commun.">
        <title>Thousands of microbial genomes shed light on interconnected biogeochemical processes in an aquifer system.</title>
        <authorList>
            <person name="Anantharaman K."/>
            <person name="Brown C.T."/>
            <person name="Hug L.A."/>
            <person name="Sharon I."/>
            <person name="Castelle C.J."/>
            <person name="Probst A.J."/>
            <person name="Thomas B.C."/>
            <person name="Singh A."/>
            <person name="Wilkins M.J."/>
            <person name="Karaoz U."/>
            <person name="Brodie E.L."/>
            <person name="Williams K.H."/>
            <person name="Hubbard S.S."/>
            <person name="Banfield J.F."/>
        </authorList>
    </citation>
    <scope>NUCLEOTIDE SEQUENCE [LARGE SCALE GENOMIC DNA]</scope>
</reference>
<keyword evidence="5" id="KW-0597">Phosphoprotein</keyword>
<dbReference type="InterPro" id="IPR035965">
    <property type="entry name" value="PAS-like_dom_sf"/>
</dbReference>
<dbReference type="PANTHER" id="PTHR45453">
    <property type="entry name" value="PHOSPHATE REGULON SENSOR PROTEIN PHOR"/>
    <property type="match status" value="1"/>
</dbReference>
<name>A0A1G2R2A9_9BACT</name>
<evidence type="ECO:0000256" key="4">
    <source>
        <dbReference type="ARBA" id="ARBA00022475"/>
    </source>
</evidence>
<accession>A0A1G2R2A9</accession>
<dbReference type="InterPro" id="IPR029016">
    <property type="entry name" value="GAF-like_dom_sf"/>
</dbReference>
<evidence type="ECO:0000259" key="12">
    <source>
        <dbReference type="PROSITE" id="PS50109"/>
    </source>
</evidence>
<dbReference type="InterPro" id="IPR003594">
    <property type="entry name" value="HATPase_dom"/>
</dbReference>
<dbReference type="GO" id="GO:0005524">
    <property type="term" value="F:ATP binding"/>
    <property type="evidence" value="ECO:0007669"/>
    <property type="project" value="UniProtKB-KW"/>
</dbReference>
<dbReference type="InterPro" id="IPR003018">
    <property type="entry name" value="GAF"/>
</dbReference>
<dbReference type="GO" id="GO:0000155">
    <property type="term" value="F:phosphorelay sensor kinase activity"/>
    <property type="evidence" value="ECO:0007669"/>
    <property type="project" value="InterPro"/>
</dbReference>
<dbReference type="InterPro" id="IPR036890">
    <property type="entry name" value="HATPase_C_sf"/>
</dbReference>
<dbReference type="SMART" id="SM00065">
    <property type="entry name" value="GAF"/>
    <property type="match status" value="2"/>
</dbReference>
<comment type="caution">
    <text evidence="14">The sequence shown here is derived from an EMBL/GenBank/DDBJ whole genome shotgun (WGS) entry which is preliminary data.</text>
</comment>
<dbReference type="InterPro" id="IPR003661">
    <property type="entry name" value="HisK_dim/P_dom"/>
</dbReference>
<organism evidence="14 15">
    <name type="scientific">Candidatus Wildermuthbacteria bacterium RIFCSPHIGHO2_02_FULL_47_12</name>
    <dbReference type="NCBI Taxonomy" id="1802451"/>
    <lineage>
        <taxon>Bacteria</taxon>
        <taxon>Candidatus Wildermuthiibacteriota</taxon>
    </lineage>
</organism>
<dbReference type="CDD" id="cd00130">
    <property type="entry name" value="PAS"/>
    <property type="match status" value="1"/>
</dbReference>
<dbReference type="InterPro" id="IPR036097">
    <property type="entry name" value="HisK_dim/P_sf"/>
</dbReference>
<keyword evidence="9" id="KW-0067">ATP-binding</keyword>
<dbReference type="InterPro" id="IPR005467">
    <property type="entry name" value="His_kinase_dom"/>
</dbReference>
<evidence type="ECO:0000256" key="3">
    <source>
        <dbReference type="ARBA" id="ARBA00012438"/>
    </source>
</evidence>
<evidence type="ECO:0000313" key="14">
    <source>
        <dbReference type="EMBL" id="OHA66718.1"/>
    </source>
</evidence>
<dbReference type="SUPFAM" id="SSF55785">
    <property type="entry name" value="PYP-like sensor domain (PAS domain)"/>
    <property type="match status" value="1"/>
</dbReference>
<feature type="domain" description="PAS" evidence="13">
    <location>
        <begin position="379"/>
        <end position="453"/>
    </location>
</feature>
<dbReference type="GO" id="GO:0005886">
    <property type="term" value="C:plasma membrane"/>
    <property type="evidence" value="ECO:0007669"/>
    <property type="project" value="UniProtKB-SubCell"/>
</dbReference>
<dbReference type="Gene3D" id="1.10.287.130">
    <property type="match status" value="1"/>
</dbReference>
<dbReference type="CDD" id="cd00075">
    <property type="entry name" value="HATPase"/>
    <property type="match status" value="1"/>
</dbReference>
<dbReference type="EMBL" id="MHTW01000027">
    <property type="protein sequence ID" value="OHA66718.1"/>
    <property type="molecule type" value="Genomic_DNA"/>
</dbReference>
<dbReference type="STRING" id="1802451.A3C82_00650"/>
<evidence type="ECO:0000256" key="2">
    <source>
        <dbReference type="ARBA" id="ARBA00004236"/>
    </source>
</evidence>
<dbReference type="SUPFAM" id="SSF47384">
    <property type="entry name" value="Homodimeric domain of signal transducing histidine kinase"/>
    <property type="match status" value="1"/>
</dbReference>
<dbReference type="Gene3D" id="3.30.565.10">
    <property type="entry name" value="Histidine kinase-like ATPase, C-terminal domain"/>
    <property type="match status" value="1"/>
</dbReference>
<gene>
    <name evidence="14" type="ORF">A3C82_00650</name>
</gene>
<dbReference type="PROSITE" id="PS50109">
    <property type="entry name" value="HIS_KIN"/>
    <property type="match status" value="1"/>
</dbReference>
<dbReference type="InterPro" id="IPR000014">
    <property type="entry name" value="PAS"/>
</dbReference>
<dbReference type="Pfam" id="PF02518">
    <property type="entry name" value="HATPase_c"/>
    <property type="match status" value="1"/>
</dbReference>
<feature type="domain" description="Histidine kinase" evidence="12">
    <location>
        <begin position="501"/>
        <end position="721"/>
    </location>
</feature>
<dbReference type="Proteomes" id="UP000176901">
    <property type="component" value="Unassembled WGS sequence"/>
</dbReference>
<dbReference type="InterPro" id="IPR050351">
    <property type="entry name" value="BphY/WalK/GraS-like"/>
</dbReference>
<dbReference type="FunFam" id="3.30.565.10:FF:000023">
    <property type="entry name" value="PAS domain-containing sensor histidine kinase"/>
    <property type="match status" value="1"/>
</dbReference>
<keyword evidence="7" id="KW-0547">Nucleotide-binding</keyword>
<evidence type="ECO:0000256" key="10">
    <source>
        <dbReference type="ARBA" id="ARBA00023012"/>
    </source>
</evidence>
<keyword evidence="8" id="KW-0418">Kinase</keyword>
<evidence type="ECO:0000256" key="9">
    <source>
        <dbReference type="ARBA" id="ARBA00022840"/>
    </source>
</evidence>
<dbReference type="PRINTS" id="PR00344">
    <property type="entry name" value="BCTRLSENSOR"/>
</dbReference>
<dbReference type="SMART" id="SM00091">
    <property type="entry name" value="PAS"/>
    <property type="match status" value="1"/>
</dbReference>
<keyword evidence="10" id="KW-0902">Two-component regulatory system</keyword>
<evidence type="ECO:0000256" key="8">
    <source>
        <dbReference type="ARBA" id="ARBA00022777"/>
    </source>
</evidence>
<keyword evidence="11" id="KW-0472">Membrane</keyword>